<evidence type="ECO:0000313" key="3">
    <source>
        <dbReference type="Proteomes" id="UP001214628"/>
    </source>
</evidence>
<feature type="compositionally biased region" description="Polar residues" evidence="1">
    <location>
        <begin position="856"/>
        <end position="865"/>
    </location>
</feature>
<feature type="compositionally biased region" description="Polar residues" evidence="1">
    <location>
        <begin position="130"/>
        <end position="147"/>
    </location>
</feature>
<feature type="compositionally biased region" description="Polar residues" evidence="1">
    <location>
        <begin position="714"/>
        <end position="731"/>
    </location>
</feature>
<feature type="compositionally biased region" description="Polar residues" evidence="1">
    <location>
        <begin position="1245"/>
        <end position="1261"/>
    </location>
</feature>
<feature type="compositionally biased region" description="Polar residues" evidence="1">
    <location>
        <begin position="765"/>
        <end position="801"/>
    </location>
</feature>
<feature type="compositionally biased region" description="Polar residues" evidence="1">
    <location>
        <begin position="1366"/>
        <end position="1387"/>
    </location>
</feature>
<feature type="compositionally biased region" description="Polar residues" evidence="1">
    <location>
        <begin position="958"/>
        <end position="972"/>
    </location>
</feature>
<name>A0AAF0F837_9BASI</name>
<feature type="compositionally biased region" description="Polar residues" evidence="1">
    <location>
        <begin position="97"/>
        <end position="113"/>
    </location>
</feature>
<feature type="compositionally biased region" description="Pro residues" evidence="1">
    <location>
        <begin position="615"/>
        <end position="624"/>
    </location>
</feature>
<dbReference type="EMBL" id="CP118375">
    <property type="protein sequence ID" value="WFD41794.1"/>
    <property type="molecule type" value="Genomic_DNA"/>
</dbReference>
<feature type="compositionally biased region" description="Polar residues" evidence="1">
    <location>
        <begin position="507"/>
        <end position="524"/>
    </location>
</feature>
<feature type="region of interest" description="Disordered" evidence="1">
    <location>
        <begin position="33"/>
        <end position="341"/>
    </location>
</feature>
<feature type="region of interest" description="Disordered" evidence="1">
    <location>
        <begin position="931"/>
        <end position="1004"/>
    </location>
</feature>
<keyword evidence="3" id="KW-1185">Reference proteome</keyword>
<feature type="compositionally biased region" description="Polar residues" evidence="1">
    <location>
        <begin position="992"/>
        <end position="1004"/>
    </location>
</feature>
<feature type="compositionally biased region" description="Polar residues" evidence="1">
    <location>
        <begin position="276"/>
        <end position="300"/>
    </location>
</feature>
<feature type="compositionally biased region" description="Low complexity" evidence="1">
    <location>
        <begin position="493"/>
        <end position="506"/>
    </location>
</feature>
<feature type="compositionally biased region" description="Polar residues" evidence="1">
    <location>
        <begin position="469"/>
        <end position="488"/>
    </location>
</feature>
<sequence>MDSPNETNSAEQTFVSYAATPNLNTPYITQLAQVDSSSHRSQQNSPIQARQTIMTTDNDTELASPTLSDVVDQSEAAQRGNLSRNRAIHRSRASPALSDSSAAQRNSRMQQIGSSSLLASPSTSSIALSDTESAGPNSPHHTGQSIRSPPLPRRFSPAYLSTGLGHDTQDVGKTVQKSDTPTTSPPVSSIGSGEAARLSSSQSLRSDTSIHTNLFDDRTERPDSHEKTFPRQPLNPQPSRASTSNSMASSETSYGSVSSSAPVRSLGNASLGPLQIESQAQADSKSLQTTFENSQISPSQRKYAAKSPSLPNSAPHPPGSRLGTHENLRSPVQTPNTSPLQSKIKEIRSSAAASMSSSSSFQHMNTALHRTSSNGLNSEAHGASNGLSQIPQSRSDYVTHWRNGDLNSQLTNRPLQSIDGRTSTYRSPASKMRDMSPSRRISANKVSSSNPSTPRLMSSSLASGVETPYTESDQRSASSLSVRTQETNALKYASPSLASPSPSRRSNLTIQSSPTIPAGSSMSNMQPPSSTTMQSTSPKAAPGSIEGEQEKPLVSANLLQSRETPSKRETSKFASPVLLPSDSSSRSFASPAHDEKQPLMPLRPSETVSMSSRPVPAPPIPPRPGVAARTSPDVPSAKFGTPNKPINRQEQTSSPSQRSLNQASPTLSEPRLRLGTPTEASPFTKASPSTVASSQQAGSDSPGSVYSLYAQDETPLSESAPRSTKSASPLPQHSPFKPGASPSVPEYTPLSNNPSNSMQQPSTPLQDDSATWTSQLRSTDLPSGTSRAVEQDGASPSTAYSTPYIVNGTPSLPSGTPKLSETPALSSAGTPSLPSSTPYLPNSSSSSGGQHLPSPVSKSMALQNTRQDHQAARVEGTPFIEGTPSIASDTPYLGAEDNRADNSYSALGLRFPSNANTPLLHTKVSHASIASSRSSYSDSNESDPVPHAAPAASRDSQRNSSIPEHSTPTTVQAGDMQGANATTWSEIPGSRVPSTSSEATTSPLQGLSDTFATAMADLGLDDSAPPPIQGLDSVAVAYQTSPNTEREANAQPRTRLESLLPPRTEALRTSEYDSQKLAPKADTKTHVSSVAPTPASLKPAPRLSNSPKEPIPTMPPAPKLEVYGMTIWWPNSFDATSNVNWDSTSTTQRCHLQARAANDLMDRDTNLTRWMMQLRQVQPRVPEAQLDRVTSAQRQKHEAAFLAMLDADISNASQSTLAADTSGMQLPTNIPYPLLARASKEHPQSTEYMSPQLNHSQSSASLHAPHSSRLDPGAAMRGAAGAAGAGWQRLQGAMPRVPSSTSFVMGTLGRRNSRRLRDVPSQQPQPAVVAHSTLNAPMSVPQRRPLHRASYYELGTPRSAPLHEAGQNTGQKSIRTASRQSEASNEQRFGLGIPGVGSRMGEDLRSVTPALLAGSLNLPPSVSKPNLAFENNLKRVMDALPDLDEMTARRYLQQAQGDDVRAVSEYMQSQGDTSRRSFFSRTPRTR</sequence>
<feature type="compositionally biased region" description="Basic and acidic residues" evidence="1">
    <location>
        <begin position="1065"/>
        <end position="1085"/>
    </location>
</feature>
<feature type="compositionally biased region" description="Polar residues" evidence="1">
    <location>
        <begin position="33"/>
        <end position="67"/>
    </location>
</feature>
<feature type="compositionally biased region" description="Polar residues" evidence="1">
    <location>
        <begin position="678"/>
        <end position="704"/>
    </location>
</feature>
<proteinExistence type="predicted"/>
<evidence type="ECO:0000313" key="2">
    <source>
        <dbReference type="EMBL" id="WFD41794.1"/>
    </source>
</evidence>
<feature type="region of interest" description="Disordered" evidence="1">
    <location>
        <begin position="1239"/>
        <end position="1276"/>
    </location>
</feature>
<feature type="compositionally biased region" description="Low complexity" evidence="1">
    <location>
        <begin position="574"/>
        <end position="591"/>
    </location>
</feature>
<dbReference type="Proteomes" id="UP001214628">
    <property type="component" value="Chromosome 1"/>
</dbReference>
<evidence type="ECO:0008006" key="4">
    <source>
        <dbReference type="Google" id="ProtNLM"/>
    </source>
</evidence>
<feature type="region of interest" description="Disordered" evidence="1">
    <location>
        <begin position="1042"/>
        <end position="1112"/>
    </location>
</feature>
<feature type="compositionally biased region" description="Low complexity" evidence="1">
    <location>
        <begin position="239"/>
        <end position="260"/>
    </location>
</feature>
<feature type="compositionally biased region" description="Low complexity" evidence="1">
    <location>
        <begin position="1476"/>
        <end position="1486"/>
    </location>
</feature>
<feature type="compositionally biased region" description="Polar residues" evidence="1">
    <location>
        <begin position="330"/>
        <end position="341"/>
    </location>
</feature>
<protein>
    <recommendedName>
        <fullName evidence="4">CUE domain-containing protein</fullName>
    </recommendedName>
</protein>
<feature type="compositionally biased region" description="Low complexity" evidence="1">
    <location>
        <begin position="829"/>
        <end position="855"/>
    </location>
</feature>
<feature type="region of interest" description="Disordered" evidence="1">
    <location>
        <begin position="1357"/>
        <end position="1396"/>
    </location>
</feature>
<gene>
    <name evidence="2" type="ORF">MPSI1_000430</name>
</gene>
<feature type="compositionally biased region" description="Basic and acidic residues" evidence="1">
    <location>
        <begin position="214"/>
        <end position="229"/>
    </location>
</feature>
<feature type="compositionally biased region" description="Low complexity" evidence="1">
    <location>
        <begin position="180"/>
        <end position="206"/>
    </location>
</feature>
<feature type="region of interest" description="Disordered" evidence="1">
    <location>
        <begin position="1455"/>
        <end position="1486"/>
    </location>
</feature>
<feature type="region of interest" description="Disordered" evidence="1">
    <location>
        <begin position="404"/>
        <end position="894"/>
    </location>
</feature>
<feature type="compositionally biased region" description="Low complexity" evidence="1">
    <location>
        <begin position="525"/>
        <end position="538"/>
    </location>
</feature>
<feature type="region of interest" description="Disordered" evidence="1">
    <location>
        <begin position="372"/>
        <end position="391"/>
    </location>
</feature>
<feature type="compositionally biased region" description="Polar residues" evidence="1">
    <location>
        <begin position="644"/>
        <end position="667"/>
    </location>
</feature>
<reference evidence="2" key="1">
    <citation type="submission" date="2023-02" db="EMBL/GenBank/DDBJ databases">
        <title>Mating type loci evolution in Malassezia.</title>
        <authorList>
            <person name="Coelho M.A."/>
        </authorList>
    </citation>
    <scope>NUCLEOTIDE SEQUENCE</scope>
    <source>
        <strain evidence="2">CBS 14136</strain>
    </source>
</reference>
<feature type="compositionally biased region" description="Polar residues" evidence="1">
    <location>
        <begin position="808"/>
        <end position="828"/>
    </location>
</feature>
<feature type="compositionally biased region" description="Polar residues" evidence="1">
    <location>
        <begin position="405"/>
        <end position="427"/>
    </location>
</feature>
<organism evidence="2 3">
    <name type="scientific">Malassezia psittaci</name>
    <dbReference type="NCBI Taxonomy" id="1821823"/>
    <lineage>
        <taxon>Eukaryota</taxon>
        <taxon>Fungi</taxon>
        <taxon>Dikarya</taxon>
        <taxon>Basidiomycota</taxon>
        <taxon>Ustilaginomycotina</taxon>
        <taxon>Malasseziomycetes</taxon>
        <taxon>Malasseziales</taxon>
        <taxon>Malasseziaceae</taxon>
        <taxon>Malassezia</taxon>
    </lineage>
</organism>
<feature type="compositionally biased region" description="Low complexity" evidence="1">
    <location>
        <begin position="749"/>
        <end position="764"/>
    </location>
</feature>
<feature type="compositionally biased region" description="Low complexity" evidence="1">
    <location>
        <begin position="114"/>
        <end position="129"/>
    </location>
</feature>
<evidence type="ECO:0000256" key="1">
    <source>
        <dbReference type="SAM" id="MobiDB-lite"/>
    </source>
</evidence>
<accession>A0AAF0F837</accession>
<feature type="compositionally biased region" description="Polar residues" evidence="1">
    <location>
        <begin position="439"/>
        <end position="462"/>
    </location>
</feature>